<dbReference type="GO" id="GO:0020037">
    <property type="term" value="F:heme binding"/>
    <property type="evidence" value="ECO:0007669"/>
    <property type="project" value="InterPro"/>
</dbReference>
<dbReference type="RefSeq" id="WP_050058576.1">
    <property type="nucleotide sequence ID" value="NZ_JACHEK010000003.1"/>
</dbReference>
<feature type="transmembrane region" description="Helical" evidence="10">
    <location>
        <begin position="433"/>
        <end position="450"/>
    </location>
</feature>
<evidence type="ECO:0000256" key="4">
    <source>
        <dbReference type="ARBA" id="ARBA00022519"/>
    </source>
</evidence>
<feature type="transmembrane region" description="Helical" evidence="10">
    <location>
        <begin position="320"/>
        <end position="338"/>
    </location>
</feature>
<reference evidence="13 14" key="1">
    <citation type="submission" date="2020-08" db="EMBL/GenBank/DDBJ databases">
        <title>Genomic Encyclopedia of Type Strains, Phase IV (KMG-IV): sequencing the most valuable type-strain genomes for metagenomic binning, comparative biology and taxonomic classification.</title>
        <authorList>
            <person name="Goeker M."/>
        </authorList>
    </citation>
    <scope>NUCLEOTIDE SEQUENCE [LARGE SCALE GENOMIC DNA]</scope>
    <source>
        <strain evidence="13 14">DSM 103733</strain>
    </source>
</reference>
<dbReference type="EMBL" id="JACHEK010000003">
    <property type="protein sequence ID" value="MBB6143853.1"/>
    <property type="molecule type" value="Genomic_DNA"/>
</dbReference>
<evidence type="ECO:0000256" key="10">
    <source>
        <dbReference type="SAM" id="Phobius"/>
    </source>
</evidence>
<dbReference type="InterPro" id="IPR003567">
    <property type="entry name" value="Cyt_c_biogenesis"/>
</dbReference>
<proteinExistence type="inferred from homology"/>
<evidence type="ECO:0000256" key="1">
    <source>
        <dbReference type="ARBA" id="ARBA00004429"/>
    </source>
</evidence>
<evidence type="ECO:0000259" key="11">
    <source>
        <dbReference type="Pfam" id="PF01578"/>
    </source>
</evidence>
<feature type="transmembrane region" description="Helical" evidence="10">
    <location>
        <begin position="511"/>
        <end position="532"/>
    </location>
</feature>
<evidence type="ECO:0000256" key="7">
    <source>
        <dbReference type="ARBA" id="ARBA00022989"/>
    </source>
</evidence>
<dbReference type="GO" id="GO:0005886">
    <property type="term" value="C:plasma membrane"/>
    <property type="evidence" value="ECO:0007669"/>
    <property type="project" value="UniProtKB-SubCell"/>
</dbReference>
<protein>
    <submittedName>
        <fullName evidence="13">Cytochrome c-type biogenesis protein CcmF</fullName>
    </submittedName>
</protein>
<sequence>MPAFGSFALLLALALCAYNLCAGAVALRQLSTESGGRISPERLLETARRAGIASFFIVSGAAFALVWAAFANDFSVAYILHHSNRALPGAYKFAALWSGQEGSLLLWAWLLAAYEFVLRVRHKVDVRLTAYASMILSGIQVFFLLLLNFAAPPFALVAGAIPQDGFGLNPLLQYPEMVIHPPMLYLGYVGFSVPFAFALGALMMRYPGEKWIHITRRWTMVTWLFLTCGIFLGMHWAYAVLGWGGYWGWDPVENASLMPWLTGTAFLHSVMMQEKRGMMKHWNIWLIFSTFMLSILGTLLTRSGLVSSVHAFAQSSIGTWFWAFLVLVFAVCLFTYILQRDHLKSEHKLESLVSRESSFLFNNLVLLTACFTILWGTLFPVLSEFVQGNKVTVGAPFYNRVAIPIGLFLLFLTGIGPLLAWRSSSFRSIRKNFIVPMAAAGLTALVLVILGERPWQDQGAFYALVTWVLAAFVATAVGSEFLRGAGVIRRHTGQNLLASMVQLTRRNTRRYGGYLVHFGVVVIFIGFAGSAFNQSKEQEMNFRQSMTIGPYRLECLDYSQDSNLNYDSEYALLDVYRGSRKVMQLAPEKRFYAASQQTSTIVANHSTLAWDLYVVYAGRDPDSQHPIIKVFLNPLVAWIWIGVGIVAFGTCVALMPNMAAEFALNRSRVPAALSGLAQSAISSRGGD</sequence>
<comment type="subcellular location">
    <subcellularLocation>
        <location evidence="1">Cell inner membrane</location>
        <topology evidence="1">Multi-pass membrane protein</topology>
    </subcellularLocation>
</comment>
<evidence type="ECO:0000256" key="8">
    <source>
        <dbReference type="ARBA" id="ARBA00023136"/>
    </source>
</evidence>
<dbReference type="GO" id="GO:0015232">
    <property type="term" value="F:heme transmembrane transporter activity"/>
    <property type="evidence" value="ECO:0007669"/>
    <property type="project" value="InterPro"/>
</dbReference>
<feature type="transmembrane region" description="Helical" evidence="10">
    <location>
        <begin position="635"/>
        <end position="656"/>
    </location>
</feature>
<feature type="transmembrane region" description="Helical" evidence="10">
    <location>
        <begin position="462"/>
        <end position="482"/>
    </location>
</feature>
<feature type="transmembrane region" description="Helical" evidence="10">
    <location>
        <begin position="182"/>
        <end position="202"/>
    </location>
</feature>
<dbReference type="PRINTS" id="PR01410">
    <property type="entry name" value="CCBIOGENESIS"/>
</dbReference>
<comment type="function">
    <text evidence="9">Required for the biogenesis of c-type cytochromes. Possible subunit of a heme lyase.</text>
</comment>
<keyword evidence="3" id="KW-1003">Cell membrane</keyword>
<gene>
    <name evidence="13" type="ORF">HNQ77_001802</name>
</gene>
<comment type="similarity">
    <text evidence="2">Belongs to the CcmF/CycK/Ccl1/NrfE/CcsA family.</text>
</comment>
<dbReference type="OrthoDB" id="9761451at2"/>
<dbReference type="PANTHER" id="PTHR43653:SF1">
    <property type="entry name" value="CYTOCHROME C-TYPE BIOGENESIS PROTEIN CCMF"/>
    <property type="match status" value="1"/>
</dbReference>
<evidence type="ECO:0000313" key="14">
    <source>
        <dbReference type="Proteomes" id="UP000538666"/>
    </source>
</evidence>
<dbReference type="PANTHER" id="PTHR43653">
    <property type="entry name" value="CYTOCHROME C ASSEMBLY PROTEIN-RELATED"/>
    <property type="match status" value="1"/>
</dbReference>
<dbReference type="InterPro" id="IPR002541">
    <property type="entry name" value="Cyt_c_assembly"/>
</dbReference>
<organism evidence="13 14">
    <name type="scientific">Silvibacterium bohemicum</name>
    <dbReference type="NCBI Taxonomy" id="1577686"/>
    <lineage>
        <taxon>Bacteria</taxon>
        <taxon>Pseudomonadati</taxon>
        <taxon>Acidobacteriota</taxon>
        <taxon>Terriglobia</taxon>
        <taxon>Terriglobales</taxon>
        <taxon>Acidobacteriaceae</taxon>
        <taxon>Silvibacterium</taxon>
    </lineage>
</organism>
<dbReference type="Pfam" id="PF16327">
    <property type="entry name" value="CcmF_C"/>
    <property type="match status" value="1"/>
</dbReference>
<dbReference type="PRINTS" id="PR01411">
    <property type="entry name" value="CCMFBIOGNSIS"/>
</dbReference>
<evidence type="ECO:0000256" key="3">
    <source>
        <dbReference type="ARBA" id="ARBA00022475"/>
    </source>
</evidence>
<feature type="transmembrane region" description="Helical" evidence="10">
    <location>
        <begin position="359"/>
        <end position="381"/>
    </location>
</feature>
<comment type="caution">
    <text evidence="13">The sequence shown here is derived from an EMBL/GenBank/DDBJ whole genome shotgun (WGS) entry which is preliminary data.</text>
</comment>
<evidence type="ECO:0000256" key="5">
    <source>
        <dbReference type="ARBA" id="ARBA00022692"/>
    </source>
</evidence>
<dbReference type="InterPro" id="IPR003568">
    <property type="entry name" value="Cyt_c_biogenesis_CcmF"/>
</dbReference>
<dbReference type="Pfam" id="PF01578">
    <property type="entry name" value="Cytochrom_C_asm"/>
    <property type="match status" value="1"/>
</dbReference>
<feature type="transmembrane region" description="Helical" evidence="10">
    <location>
        <begin position="141"/>
        <end position="162"/>
    </location>
</feature>
<evidence type="ECO:0000259" key="12">
    <source>
        <dbReference type="Pfam" id="PF16327"/>
    </source>
</evidence>
<dbReference type="InterPro" id="IPR032523">
    <property type="entry name" value="CcmF_C"/>
</dbReference>
<evidence type="ECO:0000256" key="9">
    <source>
        <dbReference type="ARBA" id="ARBA00037230"/>
    </source>
</evidence>
<name>A0A841JR30_9BACT</name>
<feature type="domain" description="Cytochrome c assembly protein" evidence="11">
    <location>
        <begin position="97"/>
        <end position="303"/>
    </location>
</feature>
<feature type="transmembrane region" description="Helical" evidence="10">
    <location>
        <begin position="104"/>
        <end position="120"/>
    </location>
</feature>
<dbReference type="Proteomes" id="UP000538666">
    <property type="component" value="Unassembled WGS sequence"/>
</dbReference>
<evidence type="ECO:0000313" key="13">
    <source>
        <dbReference type="EMBL" id="MBB6143853.1"/>
    </source>
</evidence>
<dbReference type="GO" id="GO:0017004">
    <property type="term" value="P:cytochrome complex assembly"/>
    <property type="evidence" value="ECO:0007669"/>
    <property type="project" value="UniProtKB-KW"/>
</dbReference>
<feature type="transmembrane region" description="Helical" evidence="10">
    <location>
        <begin position="223"/>
        <end position="246"/>
    </location>
</feature>
<evidence type="ECO:0000256" key="2">
    <source>
        <dbReference type="ARBA" id="ARBA00009186"/>
    </source>
</evidence>
<keyword evidence="8 10" id="KW-0472">Membrane</keyword>
<keyword evidence="6" id="KW-0201">Cytochrome c-type biogenesis</keyword>
<keyword evidence="5 10" id="KW-0812">Transmembrane</keyword>
<accession>A0A841JR30</accession>
<evidence type="ECO:0000256" key="6">
    <source>
        <dbReference type="ARBA" id="ARBA00022748"/>
    </source>
</evidence>
<feature type="transmembrane region" description="Helical" evidence="10">
    <location>
        <begin position="252"/>
        <end position="270"/>
    </location>
</feature>
<feature type="transmembrane region" description="Helical" evidence="10">
    <location>
        <begin position="401"/>
        <end position="421"/>
    </location>
</feature>
<keyword evidence="14" id="KW-1185">Reference proteome</keyword>
<feature type="transmembrane region" description="Helical" evidence="10">
    <location>
        <begin position="50"/>
        <end position="70"/>
    </location>
</feature>
<keyword evidence="7 10" id="KW-1133">Transmembrane helix</keyword>
<feature type="domain" description="Cytochrome c-type biogenesis protein CcmF C-terminal" evidence="12">
    <location>
        <begin position="323"/>
        <end position="655"/>
    </location>
</feature>
<keyword evidence="4" id="KW-0997">Cell inner membrane</keyword>
<feature type="transmembrane region" description="Helical" evidence="10">
    <location>
        <begin position="6"/>
        <end position="30"/>
    </location>
</feature>
<dbReference type="AlphaFoldDB" id="A0A841JR30"/>
<feature type="transmembrane region" description="Helical" evidence="10">
    <location>
        <begin position="282"/>
        <end position="300"/>
    </location>
</feature>